<organism evidence="6 7">
    <name type="scientific">Verminephrobacter eiseniae (strain EF01-2)</name>
    <dbReference type="NCBI Taxonomy" id="391735"/>
    <lineage>
        <taxon>Bacteria</taxon>
        <taxon>Pseudomonadati</taxon>
        <taxon>Pseudomonadota</taxon>
        <taxon>Betaproteobacteria</taxon>
        <taxon>Burkholderiales</taxon>
        <taxon>Comamonadaceae</taxon>
        <taxon>Verminephrobacter</taxon>
    </lineage>
</organism>
<dbReference type="InterPro" id="IPR036390">
    <property type="entry name" value="WH_DNA-bd_sf"/>
</dbReference>
<dbReference type="Gene3D" id="3.30.450.40">
    <property type="match status" value="1"/>
</dbReference>
<dbReference type="InterPro" id="IPR014757">
    <property type="entry name" value="Tscrpt_reg_IclR_C"/>
</dbReference>
<dbReference type="InterPro" id="IPR050707">
    <property type="entry name" value="HTH_MetabolicPath_Reg"/>
</dbReference>
<dbReference type="PROSITE" id="PS51077">
    <property type="entry name" value="HTH_ICLR"/>
    <property type="match status" value="1"/>
</dbReference>
<keyword evidence="1" id="KW-0805">Transcription regulation</keyword>
<keyword evidence="3" id="KW-0804">Transcription</keyword>
<dbReference type="RefSeq" id="WP_011810153.1">
    <property type="nucleotide sequence ID" value="NC_008786.1"/>
</dbReference>
<evidence type="ECO:0000259" key="4">
    <source>
        <dbReference type="PROSITE" id="PS51077"/>
    </source>
</evidence>
<dbReference type="STRING" id="391735.Veis_2404"/>
<dbReference type="EMBL" id="CP000542">
    <property type="protein sequence ID" value="ABM58150.1"/>
    <property type="molecule type" value="Genomic_DNA"/>
</dbReference>
<dbReference type="PROSITE" id="PS51078">
    <property type="entry name" value="ICLR_ED"/>
    <property type="match status" value="1"/>
</dbReference>
<dbReference type="GO" id="GO:0003700">
    <property type="term" value="F:DNA-binding transcription factor activity"/>
    <property type="evidence" value="ECO:0007669"/>
    <property type="project" value="TreeGrafter"/>
</dbReference>
<gene>
    <name evidence="6" type="ordered locus">Veis_2404</name>
</gene>
<evidence type="ECO:0000313" key="7">
    <source>
        <dbReference type="Proteomes" id="UP000000374"/>
    </source>
</evidence>
<dbReference type="eggNOG" id="COG1414">
    <property type="taxonomic scope" value="Bacteria"/>
</dbReference>
<reference evidence="7" key="1">
    <citation type="submission" date="2006-12" db="EMBL/GenBank/DDBJ databases">
        <title>Complete sequence of chromosome 1 of Verminephrobacter eiseniae EF01-2.</title>
        <authorList>
            <person name="Copeland A."/>
            <person name="Lucas S."/>
            <person name="Lapidus A."/>
            <person name="Barry K."/>
            <person name="Detter J.C."/>
            <person name="Glavina del Rio T."/>
            <person name="Dalin E."/>
            <person name="Tice H."/>
            <person name="Pitluck S."/>
            <person name="Chertkov O."/>
            <person name="Brettin T."/>
            <person name="Bruce D."/>
            <person name="Han C."/>
            <person name="Tapia R."/>
            <person name="Gilna P."/>
            <person name="Schmutz J."/>
            <person name="Larimer F."/>
            <person name="Land M."/>
            <person name="Hauser L."/>
            <person name="Kyrpides N."/>
            <person name="Kim E."/>
            <person name="Stahl D."/>
            <person name="Richardson P."/>
        </authorList>
    </citation>
    <scope>NUCLEOTIDE SEQUENCE [LARGE SCALE GENOMIC DNA]</scope>
    <source>
        <strain evidence="7">EF01-2</strain>
    </source>
</reference>
<evidence type="ECO:0000259" key="5">
    <source>
        <dbReference type="PROSITE" id="PS51078"/>
    </source>
</evidence>
<sequence length="275" mass="29434">MAATDKDAATAGAQSVRRALAVLRVLATGQERGVRLTDVAAHTGLNRPTVHRILRVLVEESAVEQDLATRRYLIGGEVSLLGLARSARFPIRAIAEPHLRHLSESLGDTTFLTIRNGVDSVCIDRRPGSFSVKVLSIEIGARRPLGVGVSGLVLLASLQPEEAAEVVRRNARRLQALHIDPAELLERALRTRAQGYAYAPVGVVPGSRAVAVPVRMADGRTVAGLASATITERLPAERVPVVVAQMKEQAEQIAVQVAELARRKNGHRGNGHGEP</sequence>
<dbReference type="InterPro" id="IPR029016">
    <property type="entry name" value="GAF-like_dom_sf"/>
</dbReference>
<dbReference type="FunFam" id="1.10.10.10:FF:000056">
    <property type="entry name" value="IclR family transcriptional regulator"/>
    <property type="match status" value="1"/>
</dbReference>
<dbReference type="SUPFAM" id="SSF46785">
    <property type="entry name" value="Winged helix' DNA-binding domain"/>
    <property type="match status" value="1"/>
</dbReference>
<dbReference type="HOGENOM" id="CLU_062618_4_0_4"/>
<dbReference type="Pfam" id="PF09339">
    <property type="entry name" value="HTH_IclR"/>
    <property type="match status" value="1"/>
</dbReference>
<dbReference type="KEGG" id="vei:Veis_2404"/>
<dbReference type="Pfam" id="PF01614">
    <property type="entry name" value="IclR_C"/>
    <property type="match status" value="1"/>
</dbReference>
<feature type="domain" description="IclR-ED" evidence="5">
    <location>
        <begin position="77"/>
        <end position="259"/>
    </location>
</feature>
<name>A1WKJ3_VEREI</name>
<protein>
    <submittedName>
        <fullName evidence="6">Transcriptional regulator, IclR family</fullName>
    </submittedName>
</protein>
<dbReference type="InterPro" id="IPR036388">
    <property type="entry name" value="WH-like_DNA-bd_sf"/>
</dbReference>
<keyword evidence="7" id="KW-1185">Reference proteome</keyword>
<evidence type="ECO:0000256" key="3">
    <source>
        <dbReference type="ARBA" id="ARBA00023163"/>
    </source>
</evidence>
<dbReference type="PANTHER" id="PTHR30136:SF39">
    <property type="entry name" value="TRANSCRIPTIONAL REGULATORY PROTEIN"/>
    <property type="match status" value="1"/>
</dbReference>
<keyword evidence="2" id="KW-0238">DNA-binding</keyword>
<dbReference type="AlphaFoldDB" id="A1WKJ3"/>
<dbReference type="GO" id="GO:0045892">
    <property type="term" value="P:negative regulation of DNA-templated transcription"/>
    <property type="evidence" value="ECO:0007669"/>
    <property type="project" value="TreeGrafter"/>
</dbReference>
<dbReference type="OrthoDB" id="9807558at2"/>
<evidence type="ECO:0000256" key="2">
    <source>
        <dbReference type="ARBA" id="ARBA00023125"/>
    </source>
</evidence>
<dbReference type="GO" id="GO:0003677">
    <property type="term" value="F:DNA binding"/>
    <property type="evidence" value="ECO:0007669"/>
    <property type="project" value="UniProtKB-KW"/>
</dbReference>
<dbReference type="GeneID" id="76460965"/>
<accession>A1WKJ3</accession>
<feature type="domain" description="HTH iclR-type" evidence="4">
    <location>
        <begin position="13"/>
        <end position="76"/>
    </location>
</feature>
<proteinExistence type="predicted"/>
<dbReference type="Proteomes" id="UP000000374">
    <property type="component" value="Chromosome"/>
</dbReference>
<dbReference type="Gene3D" id="1.10.10.10">
    <property type="entry name" value="Winged helix-like DNA-binding domain superfamily/Winged helix DNA-binding domain"/>
    <property type="match status" value="1"/>
</dbReference>
<dbReference type="InterPro" id="IPR005471">
    <property type="entry name" value="Tscrpt_reg_IclR_N"/>
</dbReference>
<dbReference type="SMART" id="SM00346">
    <property type="entry name" value="HTH_ICLR"/>
    <property type="match status" value="1"/>
</dbReference>
<dbReference type="PANTHER" id="PTHR30136">
    <property type="entry name" value="HELIX-TURN-HELIX TRANSCRIPTIONAL REGULATOR, ICLR FAMILY"/>
    <property type="match status" value="1"/>
</dbReference>
<evidence type="ECO:0000256" key="1">
    <source>
        <dbReference type="ARBA" id="ARBA00023015"/>
    </source>
</evidence>
<dbReference type="SUPFAM" id="SSF55781">
    <property type="entry name" value="GAF domain-like"/>
    <property type="match status" value="1"/>
</dbReference>
<evidence type="ECO:0000313" key="6">
    <source>
        <dbReference type="EMBL" id="ABM58150.1"/>
    </source>
</evidence>